<dbReference type="InterPro" id="IPR036568">
    <property type="entry name" value="GGCT-like_sf"/>
</dbReference>
<reference evidence="8" key="1">
    <citation type="submission" date="2025-08" db="UniProtKB">
        <authorList>
            <consortium name="Ensembl"/>
        </authorList>
    </citation>
    <scope>IDENTIFICATION</scope>
</reference>
<dbReference type="AlphaFoldDB" id="A0A8D1V3G8"/>
<organism evidence="8 9">
    <name type="scientific">Sus scrofa</name>
    <name type="common">Pig</name>
    <dbReference type="NCBI Taxonomy" id="9823"/>
    <lineage>
        <taxon>Eukaryota</taxon>
        <taxon>Metazoa</taxon>
        <taxon>Chordata</taxon>
        <taxon>Craniata</taxon>
        <taxon>Vertebrata</taxon>
        <taxon>Euteleostomi</taxon>
        <taxon>Mammalia</taxon>
        <taxon>Eutheria</taxon>
        <taxon>Laurasiatheria</taxon>
        <taxon>Artiodactyla</taxon>
        <taxon>Suina</taxon>
        <taxon>Suidae</taxon>
        <taxon>Sus</taxon>
    </lineage>
</organism>
<dbReference type="Gene3D" id="3.10.490.10">
    <property type="entry name" value="Gamma-glutamyl cyclotransferase-like"/>
    <property type="match status" value="1"/>
</dbReference>
<dbReference type="Proteomes" id="UP000694723">
    <property type="component" value="Unplaced"/>
</dbReference>
<evidence type="ECO:0000259" key="7">
    <source>
        <dbReference type="Pfam" id="PF06094"/>
    </source>
</evidence>
<evidence type="ECO:0000256" key="5">
    <source>
        <dbReference type="PIRSR" id="PIRSR639126-1"/>
    </source>
</evidence>
<evidence type="ECO:0000256" key="3">
    <source>
        <dbReference type="ARBA" id="ARBA00023239"/>
    </source>
</evidence>
<dbReference type="GO" id="GO:0061929">
    <property type="term" value="F:gamma-glutamylaminecyclotransferase activity"/>
    <property type="evidence" value="ECO:0007669"/>
    <property type="project" value="UniProtKB-UniRule"/>
</dbReference>
<dbReference type="CDD" id="cd06661">
    <property type="entry name" value="GGCT_like"/>
    <property type="match status" value="1"/>
</dbReference>
<dbReference type="Ensembl" id="ENSSSCT00060043763.1">
    <property type="protein sequence ID" value="ENSSSCP00060018669.1"/>
    <property type="gene ID" value="ENSSSCG00060032325.1"/>
</dbReference>
<evidence type="ECO:0000313" key="9">
    <source>
        <dbReference type="Proteomes" id="UP000694723"/>
    </source>
</evidence>
<dbReference type="InterPro" id="IPR009288">
    <property type="entry name" value="AIG2-like_dom"/>
</dbReference>
<dbReference type="FunFam" id="3.10.490.10:FF:000008">
    <property type="entry name" value="Gamma-glutamylaminecyclotransferase A"/>
    <property type="match status" value="1"/>
</dbReference>
<comment type="function">
    <text evidence="6">Catalyzes the formation of 5-oxo-L-proline from L-gamma-glutamyl-L-epsilon-lysine.</text>
</comment>
<name>A0A8D1V3G8_PIG</name>
<evidence type="ECO:0000256" key="6">
    <source>
        <dbReference type="RuleBase" id="RU367036"/>
    </source>
</evidence>
<feature type="domain" description="Gamma-glutamylcyclotransferase AIG2-like" evidence="7">
    <location>
        <begin position="198"/>
        <end position="322"/>
    </location>
</feature>
<comment type="catalytic activity">
    <reaction evidence="1 6">
        <text>epsilon-(gamma-L-glutamyl)-L-lysine = 5-oxo-L-proline + L-lysine</text>
        <dbReference type="Rhea" id="RHEA:16961"/>
        <dbReference type="ChEBI" id="CHEBI:32551"/>
        <dbReference type="ChEBI" id="CHEBI:58402"/>
        <dbReference type="ChEBI" id="CHEBI:133752"/>
        <dbReference type="EC" id="4.3.2.8"/>
    </reaction>
</comment>
<dbReference type="InterPro" id="IPR039126">
    <property type="entry name" value="GGACT"/>
</dbReference>
<evidence type="ECO:0000256" key="4">
    <source>
        <dbReference type="ARBA" id="ARBA00059877"/>
    </source>
</evidence>
<keyword evidence="3 6" id="KW-0456">Lyase</keyword>
<dbReference type="PANTHER" id="PTHR12510">
    <property type="entry name" value="TROPONIN C-AKIN-1 PROTEIN"/>
    <property type="match status" value="1"/>
</dbReference>
<gene>
    <name evidence="8" type="primary">GGACT</name>
</gene>
<protein>
    <recommendedName>
        <fullName evidence="6">Gamma-glutamylaminecyclotransferase</fullName>
        <ecNumber evidence="6">4.3.2.8</ecNumber>
    </recommendedName>
</protein>
<evidence type="ECO:0000256" key="1">
    <source>
        <dbReference type="ARBA" id="ARBA00001684"/>
    </source>
</evidence>
<comment type="function">
    <text evidence="4">Contributes to degradation of proteins cross-linked by transglutaminases by degrading the cross-link between a lysine and a glutamic acid residue. Catalyzes the formation of 5-oxo-L-proline from L-gamma-glutamyl-L-epsilon-lysine. Inactive with L-gamma-glutamyl-alpha-amino acid substrates such as L-gamma-glutamyl-L-alpha-cysteine and L-gamma-glutamyl-L-alpha-alanine.</text>
</comment>
<dbReference type="InterPro" id="IPR013024">
    <property type="entry name" value="GGCT-like"/>
</dbReference>
<dbReference type="GO" id="GO:0042219">
    <property type="term" value="P:modified amino acid catabolic process"/>
    <property type="evidence" value="ECO:0007669"/>
    <property type="project" value="UniProtKB-UniRule"/>
</dbReference>
<feature type="active site" description="Proton acceptor" evidence="5">
    <location>
        <position position="276"/>
    </location>
</feature>
<sequence length="338" mass="36121">MSSFLHVCGEGGGGGGGGRALGDVSDAVWPQVCLSPTWTQDQGRPSGTHWRVRVCRPRCAPARVLARAQVRVPRCACPRCACPGARAARTGGYRVPPPGGAAGGGLPGRPCQPPPGFPLCRRCRLSPTAPGSAAGLRTGCLVPGLLAPLRGGSPSPGVLFPMILRPNAFQTHTYHGVGFWADGVLKKQASSGGRMAHVFVYGTLKTGQPNHRVLLDGAHGRATLRGRARTLEPYPLVIAGEHNIPWLLQLPGHGRCVAGEVYAVDEQMLRFLDEFEGCPDMYQRTRLTVAVEGPAGGTVQCFAYSTATYPPEWLQLPHLDDYDSQGEHGLRYNPRENR</sequence>
<proteinExistence type="inferred from homology"/>
<dbReference type="PANTHER" id="PTHR12510:SF4">
    <property type="entry name" value="GAMMA-GLUTAMYLAMINECYCLOTRANSFERASE"/>
    <property type="match status" value="1"/>
</dbReference>
<evidence type="ECO:0000313" key="8">
    <source>
        <dbReference type="Ensembl" id="ENSSSCP00060018669.1"/>
    </source>
</evidence>
<evidence type="ECO:0000256" key="2">
    <source>
        <dbReference type="ARBA" id="ARBA00008861"/>
    </source>
</evidence>
<dbReference type="SUPFAM" id="SSF110857">
    <property type="entry name" value="Gamma-glutamyl cyclotransferase-like"/>
    <property type="match status" value="1"/>
</dbReference>
<dbReference type="EC" id="4.3.2.8" evidence="6"/>
<accession>A0A8D1V3G8</accession>
<comment type="similarity">
    <text evidence="2 6">Belongs to the gamma-glutamylcyclotransferase family.</text>
</comment>
<dbReference type="Pfam" id="PF06094">
    <property type="entry name" value="GGACT"/>
    <property type="match status" value="1"/>
</dbReference>